<dbReference type="HAMAP" id="MF_01440">
    <property type="entry name" value="CheD"/>
    <property type="match status" value="1"/>
</dbReference>
<dbReference type="SUPFAM" id="SSF64438">
    <property type="entry name" value="CNF1/YfiH-like putative cysteine hydrolases"/>
    <property type="match status" value="1"/>
</dbReference>
<evidence type="ECO:0000313" key="5">
    <source>
        <dbReference type="Proteomes" id="UP000467322"/>
    </source>
</evidence>
<dbReference type="Proteomes" id="UP000467322">
    <property type="component" value="Unassembled WGS sequence"/>
</dbReference>
<dbReference type="EC" id="3.5.1.44" evidence="3"/>
<evidence type="ECO:0000313" key="4">
    <source>
        <dbReference type="EMBL" id="MZR13221.1"/>
    </source>
</evidence>
<gene>
    <name evidence="3" type="primary">cheD</name>
    <name evidence="4" type="ORF">GQE99_09345</name>
</gene>
<comment type="caution">
    <text evidence="4">The sequence shown here is derived from an EMBL/GenBank/DDBJ whole genome shotgun (WGS) entry which is preliminary data.</text>
</comment>
<protein>
    <recommendedName>
        <fullName evidence="3">Probable chemoreceptor glutamine deamidase CheD</fullName>
        <ecNumber evidence="3">3.5.1.44</ecNumber>
    </recommendedName>
</protein>
<dbReference type="InterPro" id="IPR038592">
    <property type="entry name" value="CheD-like_sf"/>
</dbReference>
<name>A0A845M9M8_9RHOB</name>
<evidence type="ECO:0000256" key="1">
    <source>
        <dbReference type="ARBA" id="ARBA00022500"/>
    </source>
</evidence>
<evidence type="ECO:0000256" key="3">
    <source>
        <dbReference type="HAMAP-Rule" id="MF_01440"/>
    </source>
</evidence>
<dbReference type="InterPro" id="IPR005659">
    <property type="entry name" value="Chemorcpt_Glu_NH3ase_CheD"/>
</dbReference>
<keyword evidence="2 3" id="KW-0378">Hydrolase</keyword>
<dbReference type="GO" id="GO:0050568">
    <property type="term" value="F:protein-glutamine glutaminase activity"/>
    <property type="evidence" value="ECO:0007669"/>
    <property type="project" value="UniProtKB-UniRule"/>
</dbReference>
<organism evidence="4 5">
    <name type="scientific">Maritimibacter harenae</name>
    <dbReference type="NCBI Taxonomy" id="2606218"/>
    <lineage>
        <taxon>Bacteria</taxon>
        <taxon>Pseudomonadati</taxon>
        <taxon>Pseudomonadota</taxon>
        <taxon>Alphaproteobacteria</taxon>
        <taxon>Rhodobacterales</taxon>
        <taxon>Roseobacteraceae</taxon>
        <taxon>Maritimibacter</taxon>
    </lineage>
</organism>
<dbReference type="RefSeq" id="WP_161351322.1">
    <property type="nucleotide sequence ID" value="NZ_WTUX01000011.1"/>
</dbReference>
<keyword evidence="5" id="KW-1185">Reference proteome</keyword>
<dbReference type="PANTHER" id="PTHR35147:SF3">
    <property type="entry name" value="CHEMORECEPTOR GLUTAMINE DEAMIDASE CHED 1-RELATED"/>
    <property type="match status" value="1"/>
</dbReference>
<evidence type="ECO:0000256" key="2">
    <source>
        <dbReference type="ARBA" id="ARBA00022801"/>
    </source>
</evidence>
<reference evidence="4 5" key="1">
    <citation type="submission" date="2019-12" db="EMBL/GenBank/DDBJ databases">
        <title>Maritimibacter sp. nov. sp. isolated from sea sand.</title>
        <authorList>
            <person name="Kim J."/>
            <person name="Jeong S.E."/>
            <person name="Jung H.S."/>
            <person name="Jeon C.O."/>
        </authorList>
    </citation>
    <scope>NUCLEOTIDE SEQUENCE [LARGE SCALE GENOMIC DNA]</scope>
    <source>
        <strain evidence="4 5">DP07</strain>
    </source>
</reference>
<dbReference type="GO" id="GO:0006935">
    <property type="term" value="P:chemotaxis"/>
    <property type="evidence" value="ECO:0007669"/>
    <property type="project" value="UniProtKB-UniRule"/>
</dbReference>
<accession>A0A845M9M8</accession>
<dbReference type="CDD" id="cd16352">
    <property type="entry name" value="CheD"/>
    <property type="match status" value="1"/>
</dbReference>
<dbReference type="Pfam" id="PF03975">
    <property type="entry name" value="CheD"/>
    <property type="match status" value="1"/>
</dbReference>
<dbReference type="PANTHER" id="PTHR35147">
    <property type="entry name" value="CHEMORECEPTOR GLUTAMINE DEAMIDASE CHED-RELATED"/>
    <property type="match status" value="1"/>
</dbReference>
<proteinExistence type="inferred from homology"/>
<dbReference type="Gene3D" id="3.30.1330.200">
    <property type="match status" value="1"/>
</dbReference>
<dbReference type="AlphaFoldDB" id="A0A845M9M8"/>
<keyword evidence="1 3" id="KW-0145">Chemotaxis</keyword>
<sequence length="176" mass="18826">MSSLEARKSGRTYIAQGEHAIDGGPDAVIATLLGSCVAACIWDPGRGIGGMNHVLFVDATASSSMTYGYGVNAMELLINGLLRLGAERRALRAKVFGGARMIDGLSDGGSRNAEFVQHFLAREGISEVGSDIGGTKARRVEFWPGTGRARLKYVRQTVPVVSSSLHRKTSRDIELF</sequence>
<dbReference type="InterPro" id="IPR011324">
    <property type="entry name" value="Cytotoxic_necrot_fac-like_cat"/>
</dbReference>
<comment type="function">
    <text evidence="3">Probably deamidates glutamine residues to glutamate on methyl-accepting chemotaxis receptors (MCPs), playing an important role in chemotaxis.</text>
</comment>
<comment type="catalytic activity">
    <reaction evidence="3">
        <text>L-glutaminyl-[protein] + H2O = L-glutamyl-[protein] + NH4(+)</text>
        <dbReference type="Rhea" id="RHEA:16441"/>
        <dbReference type="Rhea" id="RHEA-COMP:10207"/>
        <dbReference type="Rhea" id="RHEA-COMP:10208"/>
        <dbReference type="ChEBI" id="CHEBI:15377"/>
        <dbReference type="ChEBI" id="CHEBI:28938"/>
        <dbReference type="ChEBI" id="CHEBI:29973"/>
        <dbReference type="ChEBI" id="CHEBI:30011"/>
        <dbReference type="EC" id="3.5.1.44"/>
    </reaction>
</comment>
<dbReference type="EMBL" id="WTUX01000011">
    <property type="protein sequence ID" value="MZR13221.1"/>
    <property type="molecule type" value="Genomic_DNA"/>
</dbReference>
<comment type="similarity">
    <text evidence="3">Belongs to the CheD family.</text>
</comment>